<gene>
    <name evidence="6" type="ORF">ELQ90_15010</name>
</gene>
<keyword evidence="4 6" id="KW-0808">Transferase</keyword>
<comment type="similarity">
    <text evidence="2">Belongs to the glycosyltransferase 2 family.</text>
</comment>
<dbReference type="SUPFAM" id="SSF53448">
    <property type="entry name" value="Nucleotide-diphospho-sugar transferases"/>
    <property type="match status" value="1"/>
</dbReference>
<dbReference type="PANTHER" id="PTHR43179:SF12">
    <property type="entry name" value="GALACTOFURANOSYLTRANSFERASE GLFT2"/>
    <property type="match status" value="1"/>
</dbReference>
<comment type="pathway">
    <text evidence="1">Cell wall biogenesis; cell wall polysaccharide biosynthesis.</text>
</comment>
<keyword evidence="3" id="KW-0328">Glycosyltransferase</keyword>
<evidence type="ECO:0000256" key="3">
    <source>
        <dbReference type="ARBA" id="ARBA00022676"/>
    </source>
</evidence>
<accession>A0A444PPQ9</accession>
<dbReference type="AlphaFoldDB" id="A0A444PPQ9"/>
<dbReference type="Pfam" id="PF00535">
    <property type="entry name" value="Glycos_transf_2"/>
    <property type="match status" value="1"/>
</dbReference>
<evidence type="ECO:0000256" key="4">
    <source>
        <dbReference type="ARBA" id="ARBA00022679"/>
    </source>
</evidence>
<dbReference type="GO" id="GO:0016757">
    <property type="term" value="F:glycosyltransferase activity"/>
    <property type="evidence" value="ECO:0007669"/>
    <property type="project" value="UniProtKB-KW"/>
</dbReference>
<evidence type="ECO:0000256" key="1">
    <source>
        <dbReference type="ARBA" id="ARBA00004776"/>
    </source>
</evidence>
<dbReference type="Proteomes" id="UP000288547">
    <property type="component" value="Unassembled WGS sequence"/>
</dbReference>
<proteinExistence type="inferred from homology"/>
<dbReference type="PANTHER" id="PTHR43179">
    <property type="entry name" value="RHAMNOSYLTRANSFERASE WBBL"/>
    <property type="match status" value="1"/>
</dbReference>
<evidence type="ECO:0000259" key="5">
    <source>
        <dbReference type="Pfam" id="PF00535"/>
    </source>
</evidence>
<dbReference type="InterPro" id="IPR029044">
    <property type="entry name" value="Nucleotide-diphossugar_trans"/>
</dbReference>
<dbReference type="OrthoDB" id="5123492at2"/>
<dbReference type="EMBL" id="RZNB01000007">
    <property type="protein sequence ID" value="RWZ46358.1"/>
    <property type="molecule type" value="Genomic_DNA"/>
</dbReference>
<comment type="caution">
    <text evidence="6">The sequence shown here is derived from an EMBL/GenBank/DDBJ whole genome shotgun (WGS) entry which is preliminary data.</text>
</comment>
<keyword evidence="7" id="KW-1185">Reference proteome</keyword>
<evidence type="ECO:0000313" key="6">
    <source>
        <dbReference type="EMBL" id="RWZ46358.1"/>
    </source>
</evidence>
<evidence type="ECO:0000313" key="7">
    <source>
        <dbReference type="Proteomes" id="UP000288547"/>
    </source>
</evidence>
<dbReference type="RefSeq" id="WP_128496106.1">
    <property type="nucleotide sequence ID" value="NZ_RZNB01000007.1"/>
</dbReference>
<reference evidence="6 7" key="1">
    <citation type="submission" date="2018-12" db="EMBL/GenBank/DDBJ databases">
        <authorList>
            <person name="Li F."/>
        </authorList>
    </citation>
    <scope>NUCLEOTIDE SEQUENCE [LARGE SCALE GENOMIC DNA]</scope>
    <source>
        <strain evidence="6 7">11W25H-1</strain>
    </source>
</reference>
<organism evidence="6 7">
    <name type="scientific">Labedella phragmitis</name>
    <dbReference type="NCBI Taxonomy" id="2498849"/>
    <lineage>
        <taxon>Bacteria</taxon>
        <taxon>Bacillati</taxon>
        <taxon>Actinomycetota</taxon>
        <taxon>Actinomycetes</taxon>
        <taxon>Micrococcales</taxon>
        <taxon>Microbacteriaceae</taxon>
        <taxon>Labedella</taxon>
    </lineage>
</organism>
<name>A0A444PPQ9_9MICO</name>
<evidence type="ECO:0000256" key="2">
    <source>
        <dbReference type="ARBA" id="ARBA00006739"/>
    </source>
</evidence>
<feature type="domain" description="Glycosyltransferase 2-like" evidence="5">
    <location>
        <begin position="10"/>
        <end position="188"/>
    </location>
</feature>
<dbReference type="InterPro" id="IPR001173">
    <property type="entry name" value="Glyco_trans_2-like"/>
</dbReference>
<dbReference type="Gene3D" id="3.90.550.10">
    <property type="entry name" value="Spore Coat Polysaccharide Biosynthesis Protein SpsA, Chain A"/>
    <property type="match status" value="1"/>
</dbReference>
<protein>
    <submittedName>
        <fullName evidence="6">Glycosyltransferase family 2 protein</fullName>
    </submittedName>
</protein>
<sequence length="524" mass="57672">MSAAVSRPVTIVVPVYGDLPTLLDCVDSVIANVDLSRHSLLLVNDVGPEADEIERALLSRIEGVAGARYERNARNLGFVGNCNRAVTELDATDNDILLLNSDTVTTPGFLEEMSEVLHASDTHGVVCARSNNATIASIPHYLRVPKTPRAMERSAAVHEHLRDDLRRFSISPVAMGFCFLIRRELIRAHGLFDEIYAPGYGEENDFCLRVNAHGYTSLIANRALVFHAGAKSFEGEKRMALRSAHEKIVVSRYPFYTDAVQQYLWRDIDPVDHFADAMLPGDDVPTVFIDVDSLDGSRLPDAAVQFLEAARVRASASVARFTVSVPDAAAPAAASRFRGITVVPHSQFRSLHDIGIAIGSPDSSAAQLLRLNRSALRWVYVNAEPEHLRRWDKRDARGESRTAVLDLISSADVIVGGSERANAELVDYLTATPVATSASWSVIEGLGPDRLIESLIGEWWTREVDIAGLRDRWFRFARPSAGKAETTPTEPRLTQWARRAQSIAPGPTSLARRVVNGVRRRLGR</sequence>